<gene>
    <name evidence="3" type="ORF">ATJ93_1852</name>
</gene>
<protein>
    <submittedName>
        <fullName evidence="3">Putative membrane protein</fullName>
    </submittedName>
</protein>
<dbReference type="OrthoDB" id="167922at2157"/>
<dbReference type="InterPro" id="IPR019587">
    <property type="entry name" value="Polyketide_cyclase/dehydratase"/>
</dbReference>
<evidence type="ECO:0000256" key="1">
    <source>
        <dbReference type="SAM" id="MobiDB-lite"/>
    </source>
</evidence>
<dbReference type="Gene3D" id="3.30.530.20">
    <property type="match status" value="1"/>
</dbReference>
<evidence type="ECO:0000313" key="3">
    <source>
        <dbReference type="EMBL" id="RKD95003.1"/>
    </source>
</evidence>
<feature type="region of interest" description="Disordered" evidence="1">
    <location>
        <begin position="1"/>
        <end position="34"/>
    </location>
</feature>
<organism evidence="3 4">
    <name type="scientific">Halopiger aswanensis</name>
    <dbReference type="NCBI Taxonomy" id="148449"/>
    <lineage>
        <taxon>Archaea</taxon>
        <taxon>Methanobacteriati</taxon>
        <taxon>Methanobacteriota</taxon>
        <taxon>Stenosarchaea group</taxon>
        <taxon>Halobacteria</taxon>
        <taxon>Halobacteriales</taxon>
        <taxon>Natrialbaceae</taxon>
        <taxon>Halopiger</taxon>
    </lineage>
</organism>
<feature type="domain" description="Inner membrane protein YgaP-like transmembrane" evidence="2">
    <location>
        <begin position="29"/>
        <end position="84"/>
    </location>
</feature>
<dbReference type="EMBL" id="RAPO01000002">
    <property type="protein sequence ID" value="RKD95003.1"/>
    <property type="molecule type" value="Genomic_DNA"/>
</dbReference>
<dbReference type="Proteomes" id="UP000283805">
    <property type="component" value="Unassembled WGS sequence"/>
</dbReference>
<dbReference type="AlphaFoldDB" id="A0A3R7DCW2"/>
<accession>A0A3R7DCW2</accession>
<dbReference type="Pfam" id="PF11127">
    <property type="entry name" value="YgaP-like_TM"/>
    <property type="match status" value="1"/>
</dbReference>
<dbReference type="SUPFAM" id="SSF55961">
    <property type="entry name" value="Bet v1-like"/>
    <property type="match status" value="1"/>
</dbReference>
<feature type="compositionally biased region" description="Basic and acidic residues" evidence="1">
    <location>
        <begin position="1"/>
        <end position="11"/>
    </location>
</feature>
<dbReference type="Pfam" id="PF10604">
    <property type="entry name" value="Polyketide_cyc2"/>
    <property type="match status" value="1"/>
</dbReference>
<evidence type="ECO:0000259" key="2">
    <source>
        <dbReference type="Pfam" id="PF11127"/>
    </source>
</evidence>
<dbReference type="InterPro" id="IPR021309">
    <property type="entry name" value="YgaP-like_TM"/>
</dbReference>
<comment type="caution">
    <text evidence="3">The sequence shown here is derived from an EMBL/GenBank/DDBJ whole genome shotgun (WGS) entry which is preliminary data.</text>
</comment>
<name>A0A3R7DCW2_9EURY</name>
<dbReference type="InterPro" id="IPR023393">
    <property type="entry name" value="START-like_dom_sf"/>
</dbReference>
<evidence type="ECO:0000313" key="4">
    <source>
        <dbReference type="Proteomes" id="UP000283805"/>
    </source>
</evidence>
<proteinExistence type="predicted"/>
<reference evidence="3 4" key="1">
    <citation type="submission" date="2018-09" db="EMBL/GenBank/DDBJ databases">
        <title>Genomic Encyclopedia of Archaeal and Bacterial Type Strains, Phase II (KMG-II): from individual species to whole genera.</title>
        <authorList>
            <person name="Goeker M."/>
        </authorList>
    </citation>
    <scope>NUCLEOTIDE SEQUENCE [LARGE SCALE GENOMIC DNA]</scope>
    <source>
        <strain evidence="3 4">DSM 13151</strain>
    </source>
</reference>
<dbReference type="RefSeq" id="WP_120244317.1">
    <property type="nucleotide sequence ID" value="NZ_RAPO01000002.1"/>
</dbReference>
<keyword evidence="4" id="KW-1185">Reference proteome</keyword>
<sequence>MSSSHDRRTGDEAPDITTASDGGESESRTNVGRGERVASAALGGLLVLHGLRRETFGGAAAAFAGGALVYRGLTGRSRLYRMLESRAVDTDQLEPQLAAEAERPTVDRSITVGESADELAAYWRDPDRLSRIVGEFADIADIPGGDGHRWRVQGPLDRTLEWDTQLVEDEDDELRWEAREGASVPHEYAISFEPEPGGRGTIATLEVEYEPPGGAVGDVAMDRLGFAPEIIAGRILGRFKSLVETGDIPTTEDSISARGQGDLV</sequence>